<accession>A0A4Q7ZMH4</accession>
<keyword evidence="1" id="KW-1133">Transmembrane helix</keyword>
<comment type="caution">
    <text evidence="2">The sequence shown here is derived from an EMBL/GenBank/DDBJ whole genome shotgun (WGS) entry which is preliminary data.</text>
</comment>
<dbReference type="AlphaFoldDB" id="A0A4Q7ZMH4"/>
<feature type="transmembrane region" description="Helical" evidence="1">
    <location>
        <begin position="78"/>
        <end position="96"/>
    </location>
</feature>
<organism evidence="2 3">
    <name type="scientific">Krasilnikovia cinnamomea</name>
    <dbReference type="NCBI Taxonomy" id="349313"/>
    <lineage>
        <taxon>Bacteria</taxon>
        <taxon>Bacillati</taxon>
        <taxon>Actinomycetota</taxon>
        <taxon>Actinomycetes</taxon>
        <taxon>Micromonosporales</taxon>
        <taxon>Micromonosporaceae</taxon>
        <taxon>Krasilnikovia</taxon>
    </lineage>
</organism>
<evidence type="ECO:0000256" key="1">
    <source>
        <dbReference type="SAM" id="Phobius"/>
    </source>
</evidence>
<name>A0A4Q7ZMH4_9ACTN</name>
<keyword evidence="3" id="KW-1185">Reference proteome</keyword>
<keyword evidence="1" id="KW-0472">Membrane</keyword>
<keyword evidence="1" id="KW-0812">Transmembrane</keyword>
<feature type="transmembrane region" description="Helical" evidence="1">
    <location>
        <begin position="198"/>
        <end position="219"/>
    </location>
</feature>
<feature type="transmembrane region" description="Helical" evidence="1">
    <location>
        <begin position="153"/>
        <end position="177"/>
    </location>
</feature>
<dbReference type="OrthoDB" id="5420022at2"/>
<evidence type="ECO:0000313" key="3">
    <source>
        <dbReference type="Proteomes" id="UP000292564"/>
    </source>
</evidence>
<dbReference type="EMBL" id="SHKY01000001">
    <property type="protein sequence ID" value="RZU51824.1"/>
    <property type="molecule type" value="Genomic_DNA"/>
</dbReference>
<dbReference type="Proteomes" id="UP000292564">
    <property type="component" value="Unassembled WGS sequence"/>
</dbReference>
<protein>
    <submittedName>
        <fullName evidence="2">Uncharacterized protein</fullName>
    </submittedName>
</protein>
<reference evidence="2 3" key="1">
    <citation type="submission" date="2019-02" db="EMBL/GenBank/DDBJ databases">
        <title>Sequencing the genomes of 1000 actinobacteria strains.</title>
        <authorList>
            <person name="Klenk H.-P."/>
        </authorList>
    </citation>
    <scope>NUCLEOTIDE SEQUENCE [LARGE SCALE GENOMIC DNA]</scope>
    <source>
        <strain evidence="2 3">DSM 45162</strain>
    </source>
</reference>
<sequence length="276" mass="29710">MVQVDVFWSYAIGAGLGAAAARESLREPARELLADRRFTATVLFLGCVFAPSGIWLLWSFPGWETMHAADTHTDMPGWLVAVFAITNITQGVLGYVVARTLWQRGHHYLSWVQMPLGYLAMFFILAYGWDGTGYRRFFAATTEDWRSGQFDPIGFLGSDVALTLYAMGVVLVPLLLWMQASWWAGGLRTEGVPAPGRIRLTGLVLLAVFGLGLGTAIGAAVLLTLLGPIVGLIAVAVLVVAVLHPRSVAGLLARPFLPAPDTAVIPAPRHGLTVDA</sequence>
<evidence type="ECO:0000313" key="2">
    <source>
        <dbReference type="EMBL" id="RZU51824.1"/>
    </source>
</evidence>
<proteinExistence type="predicted"/>
<gene>
    <name evidence="2" type="ORF">EV385_3659</name>
</gene>
<feature type="transmembrane region" description="Helical" evidence="1">
    <location>
        <begin position="225"/>
        <end position="244"/>
    </location>
</feature>
<dbReference type="RefSeq" id="WP_130510535.1">
    <property type="nucleotide sequence ID" value="NZ_SHKY01000001.1"/>
</dbReference>
<feature type="transmembrane region" description="Helical" evidence="1">
    <location>
        <begin position="37"/>
        <end position="58"/>
    </location>
</feature>
<feature type="transmembrane region" description="Helical" evidence="1">
    <location>
        <begin position="108"/>
        <end position="129"/>
    </location>
</feature>